<dbReference type="InterPro" id="IPR002347">
    <property type="entry name" value="SDR_fam"/>
</dbReference>
<evidence type="ECO:0000313" key="2">
    <source>
        <dbReference type="Proteomes" id="UP001549036"/>
    </source>
</evidence>
<comment type="caution">
    <text evidence="1">The sequence shown here is derived from an EMBL/GenBank/DDBJ whole genome shotgun (WGS) entry which is preliminary data.</text>
</comment>
<protein>
    <submittedName>
        <fullName evidence="1">NAD(P)-dependent dehydrogenase (Short-subunit alcohol dehydrogenase family)</fullName>
    </submittedName>
</protein>
<dbReference type="Gene3D" id="3.40.50.720">
    <property type="entry name" value="NAD(P)-binding Rossmann-like Domain"/>
    <property type="match status" value="1"/>
</dbReference>
<organism evidence="1 2">
    <name type="scientific">Mesorhizobium shonense</name>
    <dbReference type="NCBI Taxonomy" id="1209948"/>
    <lineage>
        <taxon>Bacteria</taxon>
        <taxon>Pseudomonadati</taxon>
        <taxon>Pseudomonadota</taxon>
        <taxon>Alphaproteobacteria</taxon>
        <taxon>Hyphomicrobiales</taxon>
        <taxon>Phyllobacteriaceae</taxon>
        <taxon>Mesorhizobium</taxon>
    </lineage>
</organism>
<sequence>MKRFEGKVVVVTGAGGGIGSAIAQRLASEGALVVVTD</sequence>
<dbReference type="SUPFAM" id="SSF51735">
    <property type="entry name" value="NAD(P)-binding Rossmann-fold domains"/>
    <property type="match status" value="1"/>
</dbReference>
<dbReference type="Proteomes" id="UP001549036">
    <property type="component" value="Unassembled WGS sequence"/>
</dbReference>
<proteinExistence type="predicted"/>
<keyword evidence="2" id="KW-1185">Reference proteome</keyword>
<dbReference type="EMBL" id="JBEPLM010000033">
    <property type="protein sequence ID" value="MET3597901.1"/>
    <property type="molecule type" value="Genomic_DNA"/>
</dbReference>
<dbReference type="InterPro" id="IPR036291">
    <property type="entry name" value="NAD(P)-bd_dom_sf"/>
</dbReference>
<evidence type="ECO:0000313" key="1">
    <source>
        <dbReference type="EMBL" id="MET3597901.1"/>
    </source>
</evidence>
<name>A0ABV2I578_9HYPH</name>
<dbReference type="Pfam" id="PF00106">
    <property type="entry name" value="adh_short"/>
    <property type="match status" value="1"/>
</dbReference>
<accession>A0ABV2I578</accession>
<reference evidence="1 2" key="1">
    <citation type="submission" date="2024-06" db="EMBL/GenBank/DDBJ databases">
        <title>Genomic Encyclopedia of Type Strains, Phase IV (KMG-IV): sequencing the most valuable type-strain genomes for metagenomic binning, comparative biology and taxonomic classification.</title>
        <authorList>
            <person name="Goeker M."/>
        </authorList>
    </citation>
    <scope>NUCLEOTIDE SEQUENCE [LARGE SCALE GENOMIC DNA]</scope>
    <source>
        <strain evidence="1 2">DSM 29846</strain>
    </source>
</reference>
<gene>
    <name evidence="1" type="ORF">ABID26_007328</name>
</gene>